<dbReference type="InterPro" id="IPR042109">
    <property type="entry name" value="Adenylosuccinate_synth_dom1"/>
</dbReference>
<dbReference type="PANTHER" id="PTHR11846">
    <property type="entry name" value="ADENYLOSUCCINATE SYNTHETASE"/>
    <property type="match status" value="1"/>
</dbReference>
<dbReference type="GO" id="GO:0004019">
    <property type="term" value="F:adenylosuccinate synthase activity"/>
    <property type="evidence" value="ECO:0007669"/>
    <property type="project" value="InterPro"/>
</dbReference>
<comment type="caution">
    <text evidence="8">The sequence shown here is derived from an EMBL/GenBank/DDBJ whole genome shotgun (WGS) entry which is preliminary data.</text>
</comment>
<dbReference type="GO" id="GO:0046872">
    <property type="term" value="F:metal ion binding"/>
    <property type="evidence" value="ECO:0007669"/>
    <property type="project" value="UniProtKB-KW"/>
</dbReference>
<keyword evidence="4" id="KW-0658">Purine biosynthesis</keyword>
<dbReference type="GO" id="GO:0044208">
    <property type="term" value="P:'de novo' AMP biosynthetic process"/>
    <property type="evidence" value="ECO:0007669"/>
    <property type="project" value="TreeGrafter"/>
</dbReference>
<gene>
    <name evidence="8" type="ORF">YASMINEVIRUS_605</name>
</gene>
<keyword evidence="1" id="KW-0436">Ligase</keyword>
<evidence type="ECO:0000313" key="8">
    <source>
        <dbReference type="EMBL" id="VBB18142.1"/>
    </source>
</evidence>
<reference evidence="8 9" key="1">
    <citation type="submission" date="2018-10" db="EMBL/GenBank/DDBJ databases">
        <authorList>
            <consortium name="IHU Genomes"/>
        </authorList>
    </citation>
    <scope>NUCLEOTIDE SEQUENCE [LARGE SCALE GENOMIC DNA]</scope>
    <source>
        <strain evidence="8 9">A1</strain>
    </source>
</reference>
<name>A0A5K0U9K9_9VIRU</name>
<evidence type="ECO:0000256" key="7">
    <source>
        <dbReference type="SAM" id="MobiDB-lite"/>
    </source>
</evidence>
<dbReference type="Gene3D" id="1.10.300.10">
    <property type="entry name" value="Adenylosuccinate Synthetase, subunit A, domain 2"/>
    <property type="match status" value="1"/>
</dbReference>
<evidence type="ECO:0000256" key="2">
    <source>
        <dbReference type="ARBA" id="ARBA00022723"/>
    </source>
</evidence>
<protein>
    <submittedName>
        <fullName evidence="8">Adenylosuccinate synthase</fullName>
    </submittedName>
</protein>
<keyword evidence="3" id="KW-0547">Nucleotide-binding</keyword>
<dbReference type="PANTHER" id="PTHR11846:SF0">
    <property type="entry name" value="ADENYLOSUCCINATE SYNTHETASE"/>
    <property type="match status" value="1"/>
</dbReference>
<dbReference type="GO" id="GO:0046040">
    <property type="term" value="P:IMP metabolic process"/>
    <property type="evidence" value="ECO:0007669"/>
    <property type="project" value="TreeGrafter"/>
</dbReference>
<dbReference type="InterPro" id="IPR001114">
    <property type="entry name" value="Adenylosuccinate_synthetase"/>
</dbReference>
<evidence type="ECO:0000256" key="3">
    <source>
        <dbReference type="ARBA" id="ARBA00022741"/>
    </source>
</evidence>
<keyword evidence="2" id="KW-0479">Metal-binding</keyword>
<accession>A0A5K0U9K9</accession>
<dbReference type="GO" id="GO:0005525">
    <property type="term" value="F:GTP binding"/>
    <property type="evidence" value="ECO:0007669"/>
    <property type="project" value="UniProtKB-KW"/>
</dbReference>
<keyword evidence="5" id="KW-0460">Magnesium</keyword>
<dbReference type="Gene3D" id="3.90.170.10">
    <property type="entry name" value="Adenylosuccinate Synthetase, subunit A, domain 3"/>
    <property type="match status" value="1"/>
</dbReference>
<dbReference type="Pfam" id="PF00709">
    <property type="entry name" value="Adenylsucc_synt"/>
    <property type="match status" value="1"/>
</dbReference>
<dbReference type="Gene3D" id="3.40.440.10">
    <property type="entry name" value="Adenylosuccinate Synthetase, subunit A, domain 1"/>
    <property type="match status" value="1"/>
</dbReference>
<evidence type="ECO:0000256" key="4">
    <source>
        <dbReference type="ARBA" id="ARBA00022755"/>
    </source>
</evidence>
<proteinExistence type="predicted"/>
<keyword evidence="9" id="KW-1185">Reference proteome</keyword>
<keyword evidence="6" id="KW-0342">GTP-binding</keyword>
<dbReference type="SUPFAM" id="SSF52540">
    <property type="entry name" value="P-loop containing nucleoside triphosphate hydrolases"/>
    <property type="match status" value="1"/>
</dbReference>
<sequence>MSFCSPNVSVSASTAGSGTVTDFKTSPEQNPEQNPEQSSKQSSVANPFMCEIVSRKLGGFDGEWSVLDVHRLVEYFRFSSVIGLQAGDEGKGHVAVELARRYKEIGYFIIVCGGSGGANAGHTLTHNGYKYNTNILPAAFMQGDLVFLGSNKLYNISSFRREIDRITTPRKDAPALTNLAELREKLVFDNTGKVTFCSAVLAEHINEFNKAKTTGGSVGTTGQGISTTISQFDVKCPIEIMTVFNSYKSKLVDEYLDEYYTISNTDTIINQYLELVKSGKLKAVSLSGVVLDGDSPDDVLQKIKNIDRENIEWFCSNFGSNFKGHGHFNKTVLDCARRLQKTFVVLEGVQANSLSPVNGPLNATTSSELNPDILMQIALKFCDFTTLALIGAKVSNVGVMKLIQSTVGHHHNPAKIRDYAKFLKLEFTNKYDPDGRVAELLKAYPAFGDYARLAVLTLDELRKTNPSVTPDFLLTDGVLDESALLSRYLGETGTTTGRVRELSWLDFNRINSCSFNQVMPTLALTRLDAYNIFNIIRICVGYQIDGVNYMFKSSFEHKESMGTAPKSQVFSSYKDFTSGQMMQAVPLYVEFDSWDGQVDLTLAKSYNDLPREARNVIEFIQKQFGEVMSCNLSARETLFL</sequence>
<dbReference type="Proteomes" id="UP000594342">
    <property type="component" value="Unassembled WGS sequence"/>
</dbReference>
<dbReference type="EMBL" id="UPSH01000001">
    <property type="protein sequence ID" value="VBB18142.1"/>
    <property type="molecule type" value="Genomic_DNA"/>
</dbReference>
<evidence type="ECO:0000256" key="6">
    <source>
        <dbReference type="ARBA" id="ARBA00023134"/>
    </source>
</evidence>
<dbReference type="InterPro" id="IPR042111">
    <property type="entry name" value="Adenylosuccinate_synth_dom3"/>
</dbReference>
<evidence type="ECO:0000256" key="1">
    <source>
        <dbReference type="ARBA" id="ARBA00022598"/>
    </source>
</evidence>
<organism evidence="8 9">
    <name type="scientific">Yasminevirus sp. GU-2018</name>
    <dbReference type="NCBI Taxonomy" id="2420051"/>
    <lineage>
        <taxon>Viruses</taxon>
        <taxon>Varidnaviria</taxon>
        <taxon>Bamfordvirae</taxon>
        <taxon>Nucleocytoviricota</taxon>
        <taxon>Megaviricetes</taxon>
        <taxon>Imitervirales</taxon>
        <taxon>Mimiviridae</taxon>
        <taxon>Klosneuvirinae</taxon>
        <taxon>Yasminevirus</taxon>
        <taxon>Yasminevirus saudimassiliense</taxon>
    </lineage>
</organism>
<dbReference type="SMART" id="SM00788">
    <property type="entry name" value="Adenylsucc_synt"/>
    <property type="match status" value="1"/>
</dbReference>
<dbReference type="InterPro" id="IPR042110">
    <property type="entry name" value="Adenylosuccinate_synth_dom2"/>
</dbReference>
<evidence type="ECO:0000256" key="5">
    <source>
        <dbReference type="ARBA" id="ARBA00022842"/>
    </source>
</evidence>
<dbReference type="InterPro" id="IPR027417">
    <property type="entry name" value="P-loop_NTPase"/>
</dbReference>
<evidence type="ECO:0000313" key="9">
    <source>
        <dbReference type="Proteomes" id="UP000594342"/>
    </source>
</evidence>
<feature type="region of interest" description="Disordered" evidence="7">
    <location>
        <begin position="1"/>
        <end position="43"/>
    </location>
</feature>